<dbReference type="PANTHER" id="PTHR42794:SF1">
    <property type="entry name" value="HEMIN IMPORT ATP-BINDING PROTEIN HMUV"/>
    <property type="match status" value="1"/>
</dbReference>
<dbReference type="PANTHER" id="PTHR42794">
    <property type="entry name" value="HEMIN IMPORT ATP-BINDING PROTEIN HMUV"/>
    <property type="match status" value="1"/>
</dbReference>
<proteinExistence type="predicted"/>
<keyword evidence="3 6" id="KW-0067">ATP-binding</keyword>
<dbReference type="InterPro" id="IPR003593">
    <property type="entry name" value="AAA+_ATPase"/>
</dbReference>
<dbReference type="PROSITE" id="PS00211">
    <property type="entry name" value="ABC_TRANSPORTER_1"/>
    <property type="match status" value="1"/>
</dbReference>
<reference evidence="6" key="1">
    <citation type="journal article" date="2020" name="mSystems">
        <title>Genome- and Community-Level Interaction Insights into Carbon Utilization and Element Cycling Functions of Hydrothermarchaeota in Hydrothermal Sediment.</title>
        <authorList>
            <person name="Zhou Z."/>
            <person name="Liu Y."/>
            <person name="Xu W."/>
            <person name="Pan J."/>
            <person name="Luo Z.H."/>
            <person name="Li M."/>
        </authorList>
    </citation>
    <scope>NUCLEOTIDE SEQUENCE [LARGE SCALE GENOMIC DNA]</scope>
    <source>
        <strain evidence="6">SpSt-26</strain>
    </source>
</reference>
<dbReference type="SUPFAM" id="SSF52540">
    <property type="entry name" value="P-loop containing nucleoside triphosphate hydrolases"/>
    <property type="match status" value="1"/>
</dbReference>
<accession>A0A7J2TJR4</accession>
<dbReference type="EMBL" id="DSLA01000103">
    <property type="protein sequence ID" value="HEH35830.1"/>
    <property type="molecule type" value="Genomic_DNA"/>
</dbReference>
<evidence type="ECO:0000256" key="3">
    <source>
        <dbReference type="ARBA" id="ARBA00022840"/>
    </source>
</evidence>
<dbReference type="InterPro" id="IPR017871">
    <property type="entry name" value="ABC_transporter-like_CS"/>
</dbReference>
<dbReference type="Pfam" id="PF00005">
    <property type="entry name" value="ABC_tran"/>
    <property type="match status" value="1"/>
</dbReference>
<dbReference type="GO" id="GO:0016887">
    <property type="term" value="F:ATP hydrolysis activity"/>
    <property type="evidence" value="ECO:0007669"/>
    <property type="project" value="InterPro"/>
</dbReference>
<dbReference type="SMART" id="SM00382">
    <property type="entry name" value="AAA"/>
    <property type="match status" value="1"/>
</dbReference>
<dbReference type="InterPro" id="IPR003439">
    <property type="entry name" value="ABC_transporter-like_ATP-bd"/>
</dbReference>
<evidence type="ECO:0000256" key="4">
    <source>
        <dbReference type="ARBA" id="ARBA00022967"/>
    </source>
</evidence>
<evidence type="ECO:0000313" key="6">
    <source>
        <dbReference type="EMBL" id="HEH35830.1"/>
    </source>
</evidence>
<dbReference type="InterPro" id="IPR027417">
    <property type="entry name" value="P-loop_NTPase"/>
</dbReference>
<dbReference type="AlphaFoldDB" id="A0A7J2TJR4"/>
<keyword evidence="1" id="KW-0813">Transport</keyword>
<evidence type="ECO:0000259" key="5">
    <source>
        <dbReference type="PROSITE" id="PS50893"/>
    </source>
</evidence>
<evidence type="ECO:0000256" key="2">
    <source>
        <dbReference type="ARBA" id="ARBA00022741"/>
    </source>
</evidence>
<evidence type="ECO:0000256" key="1">
    <source>
        <dbReference type="ARBA" id="ARBA00022448"/>
    </source>
</evidence>
<dbReference type="GO" id="GO:0005524">
    <property type="term" value="F:ATP binding"/>
    <property type="evidence" value="ECO:0007669"/>
    <property type="project" value="UniProtKB-KW"/>
</dbReference>
<name>A0A7J2TJR4_ARCFL</name>
<comment type="caution">
    <text evidence="6">The sequence shown here is derived from an EMBL/GenBank/DDBJ whole genome shotgun (WGS) entry which is preliminary data.</text>
</comment>
<organism evidence="6">
    <name type="scientific">Archaeoglobus fulgidus</name>
    <dbReference type="NCBI Taxonomy" id="2234"/>
    <lineage>
        <taxon>Archaea</taxon>
        <taxon>Methanobacteriati</taxon>
        <taxon>Methanobacteriota</taxon>
        <taxon>Archaeoglobi</taxon>
        <taxon>Archaeoglobales</taxon>
        <taxon>Archaeoglobaceae</taxon>
        <taxon>Archaeoglobus</taxon>
    </lineage>
</organism>
<dbReference type="Gene3D" id="3.40.50.300">
    <property type="entry name" value="P-loop containing nucleotide triphosphate hydrolases"/>
    <property type="match status" value="1"/>
</dbReference>
<gene>
    <name evidence="6" type="ORF">ENP88_06810</name>
</gene>
<keyword evidence="2" id="KW-0547">Nucleotide-binding</keyword>
<dbReference type="FunFam" id="3.40.50.300:FF:000134">
    <property type="entry name" value="Iron-enterobactin ABC transporter ATP-binding protein"/>
    <property type="match status" value="1"/>
</dbReference>
<sequence>MKLEVRGVRVELKSREVLRNVTLRLEEGEILSILGPNGSGKTTLLRTIFGILKPLDGTVLFDGKKLEFDEIAKIAAYLPQEVPQTKLRVIDVVLLGRTPHLSRIKRAGEIDYGIALEALREVGLRGFEERIFDELSGGEKQKVMLARLFAQKPKLMLLDEPTAHLDLSAQIEIMRLIRRQVDSGCSAIIAMHDINLAAAFSDKILMLKNGEVHLVGKPEDVITPESVREVYGVDVSVRKIGKYVIVIPAARGSGNGIHVHVICGGGSGAEIIQMLLEAGYKVSAGVLNALDSDWEIATELGCEVISEAPFCDISDESHERNIKMVENADFVVLANLSIGRGNLKNLIAAKVAAELGKLIVIEKDRLDRRNFAGKVAEIIYSEISSKSLVVRNEVEVLKSIQNFVKHRSGNP</sequence>
<keyword evidence="4" id="KW-1278">Translocase</keyword>
<feature type="domain" description="ABC transporter" evidence="5">
    <location>
        <begin position="3"/>
        <end position="234"/>
    </location>
</feature>
<dbReference type="PROSITE" id="PS50893">
    <property type="entry name" value="ABC_TRANSPORTER_2"/>
    <property type="match status" value="1"/>
</dbReference>
<protein>
    <submittedName>
        <fullName evidence="6">ABC transporter ATP-binding protein</fullName>
    </submittedName>
</protein>
<dbReference type="CDD" id="cd03214">
    <property type="entry name" value="ABC_Iron-Siderophores_B12_Hemin"/>
    <property type="match status" value="1"/>
</dbReference>